<feature type="domain" description="Sm" evidence="1">
    <location>
        <begin position="16"/>
        <end position="89"/>
    </location>
</feature>
<dbReference type="PANTHER" id="PTHR21196:SF1">
    <property type="entry name" value="U7 SNRNA-ASSOCIATED SM-LIKE PROTEIN LSM10"/>
    <property type="match status" value="1"/>
</dbReference>
<dbReference type="PROSITE" id="PS52002">
    <property type="entry name" value="SM"/>
    <property type="match status" value="1"/>
</dbReference>
<dbReference type="GO" id="GO:0016604">
    <property type="term" value="C:nuclear body"/>
    <property type="evidence" value="ECO:0007669"/>
    <property type="project" value="TreeGrafter"/>
</dbReference>
<dbReference type="GO" id="GO:0071254">
    <property type="term" value="C:cytoplasmic U snRNP body"/>
    <property type="evidence" value="ECO:0007669"/>
    <property type="project" value="TreeGrafter"/>
</dbReference>
<dbReference type="Proteomes" id="UP000759131">
    <property type="component" value="Unassembled WGS sequence"/>
</dbReference>
<dbReference type="OrthoDB" id="10256176at2759"/>
<evidence type="ECO:0000313" key="3">
    <source>
        <dbReference type="Proteomes" id="UP000759131"/>
    </source>
</evidence>
<dbReference type="EMBL" id="CAJPIZ010001391">
    <property type="protein sequence ID" value="CAG2103405.1"/>
    <property type="molecule type" value="Genomic_DNA"/>
</dbReference>
<dbReference type="Gene3D" id="2.30.30.100">
    <property type="match status" value="1"/>
</dbReference>
<dbReference type="EMBL" id="OC855966">
    <property type="protein sequence ID" value="CAD7622975.1"/>
    <property type="molecule type" value="Genomic_DNA"/>
</dbReference>
<dbReference type="InterPro" id="IPR001163">
    <property type="entry name" value="Sm_dom_euk/arc"/>
</dbReference>
<evidence type="ECO:0000313" key="2">
    <source>
        <dbReference type="EMBL" id="CAD7622975.1"/>
    </source>
</evidence>
<name>A0A7R9KH20_9ACAR</name>
<accession>A0A7R9KH20</accession>
<protein>
    <recommendedName>
        <fullName evidence="1">Sm domain-containing protein</fullName>
    </recommendedName>
</protein>
<dbReference type="GO" id="GO:0071209">
    <property type="term" value="F:U7 snRNA binding"/>
    <property type="evidence" value="ECO:0007669"/>
    <property type="project" value="TreeGrafter"/>
</dbReference>
<dbReference type="PANTHER" id="PTHR21196">
    <property type="entry name" value="U7 SNRNA-ASSOCIATED SM-LIKE PROTEIN LSM10"/>
    <property type="match status" value="1"/>
</dbReference>
<sequence length="122" mass="14029">MSSSMTPKERAKSAKTLICFLQSLIGRKTRVDLRSDHHLIGVIASVDSFMNIELTNCRFHSPDNQLIQSFDYYFLKGCRIRMVHIPEEVDIIHSIESQLNVIQSRRQAVQQSVRRSAHSSKD</sequence>
<dbReference type="Pfam" id="PF01423">
    <property type="entry name" value="LSM"/>
    <property type="match status" value="1"/>
</dbReference>
<dbReference type="InterPro" id="IPR052840">
    <property type="entry name" value="U7_snRNA_Sm-like"/>
</dbReference>
<dbReference type="InterPro" id="IPR010920">
    <property type="entry name" value="LSM_dom_sf"/>
</dbReference>
<dbReference type="InterPro" id="IPR047575">
    <property type="entry name" value="Sm"/>
</dbReference>
<proteinExistence type="predicted"/>
<dbReference type="SUPFAM" id="SSF50182">
    <property type="entry name" value="Sm-like ribonucleoproteins"/>
    <property type="match status" value="1"/>
</dbReference>
<dbReference type="AlphaFoldDB" id="A0A7R9KH20"/>
<evidence type="ECO:0000259" key="1">
    <source>
        <dbReference type="PROSITE" id="PS52002"/>
    </source>
</evidence>
<keyword evidence="3" id="KW-1185">Reference proteome</keyword>
<reference evidence="2" key="1">
    <citation type="submission" date="2020-11" db="EMBL/GenBank/DDBJ databases">
        <authorList>
            <person name="Tran Van P."/>
        </authorList>
    </citation>
    <scope>NUCLEOTIDE SEQUENCE</scope>
</reference>
<dbReference type="SMART" id="SM00651">
    <property type="entry name" value="Sm"/>
    <property type="match status" value="1"/>
</dbReference>
<organism evidence="2">
    <name type="scientific">Medioppia subpectinata</name>
    <dbReference type="NCBI Taxonomy" id="1979941"/>
    <lineage>
        <taxon>Eukaryota</taxon>
        <taxon>Metazoa</taxon>
        <taxon>Ecdysozoa</taxon>
        <taxon>Arthropoda</taxon>
        <taxon>Chelicerata</taxon>
        <taxon>Arachnida</taxon>
        <taxon>Acari</taxon>
        <taxon>Acariformes</taxon>
        <taxon>Sarcoptiformes</taxon>
        <taxon>Oribatida</taxon>
        <taxon>Brachypylina</taxon>
        <taxon>Oppioidea</taxon>
        <taxon>Oppiidae</taxon>
        <taxon>Medioppia</taxon>
    </lineage>
</organism>
<gene>
    <name evidence="2" type="ORF">OSB1V03_LOCUS3436</name>
</gene>
<dbReference type="GO" id="GO:0006398">
    <property type="term" value="P:mRNA 3'-end processing by stem-loop binding and cleavage"/>
    <property type="evidence" value="ECO:0007669"/>
    <property type="project" value="TreeGrafter"/>
</dbReference>
<dbReference type="GO" id="GO:0071208">
    <property type="term" value="F:histone pre-mRNA DCP binding"/>
    <property type="evidence" value="ECO:0007669"/>
    <property type="project" value="TreeGrafter"/>
</dbReference>